<sequence length="727" mass="84423">MINKEQIINFLIKNKSATFIEIVKNFKIKPDQNKSVTSLLQQMLQDFDIFKNRQDKYYVAKFIKNGIGEININSSGKFAFVDLETEDESTKEGIFVPKNNFNGALHKDIVEIKVFEGTEENDSKSYGVVSKIVSRTNEKLVGFLKQNNKFVDFEPLDKRFCTYRYRINNVVYGALVNDLVTAKIIRYDRNFIYVDIVEVITNETDPKVFLKAFIESVNLPKGFPEELNEELNKIPDVIDHEDKSNRVDLSNELIVTIDGESTKDFDDAINVKKIDENTYKLWVHIADVSHYVKENTQIDKEALKRGTSIYLVDRVIPMLPEKLSNGICSLNPNVKRFTITCEMLINNLGETLDVKIYPSIIESKYRLTYKQVNEFLVDQNVSVINQKDLQTMLKDAYELSQIIHKYKENQGYIDFEITEPKIILNEDGSVKDIYINERGVSEVLIEDFMVRANESVAKFLFDLRYPVMYRIHEAPDEEKMNNFRMVLDALSIRAKVPLSDITPKKFASIIESIKVQRDDEFLKLLFLRTMQKAKYSSFNIGHFGLASEFYCHFTSPIRRYPDLIIHRLLRELVFKNNKKLLPHFEEILEDVATLNSASEQKSVEIERSSNDLMYAEYFKNKIGQRYRAQVISVVKFGLFVEFENKTDALIHKSTLFDGEYEPNENMTELISEKRKFKLGDFVDVIISGVDLVEGKVDCILVEFYNEFLQKGHNSNYKKVDNSNARKS</sequence>
<feature type="domain" description="S1 motif" evidence="9">
    <location>
        <begin position="623"/>
        <end position="701"/>
    </location>
</feature>
<evidence type="ECO:0000256" key="2">
    <source>
        <dbReference type="ARBA" id="ARBA00004496"/>
    </source>
</evidence>
<proteinExistence type="inferred from homology"/>
<dbReference type="SMART" id="SM00316">
    <property type="entry name" value="S1"/>
    <property type="match status" value="1"/>
</dbReference>
<dbReference type="InterPro" id="IPR050180">
    <property type="entry name" value="RNR_Ribonuclease"/>
</dbReference>
<accession>A0ABU7MKF8</accession>
<protein>
    <recommendedName>
        <fullName evidence="8">Ribonuclease R</fullName>
        <shortName evidence="8">RNase R</shortName>
        <ecNumber evidence="8">3.1.13.1</ecNumber>
    </recommendedName>
</protein>
<evidence type="ECO:0000256" key="1">
    <source>
        <dbReference type="ARBA" id="ARBA00001849"/>
    </source>
</evidence>
<gene>
    <name evidence="8 10" type="primary">rnr</name>
    <name evidence="10" type="ORF">V2E24_00310</name>
</gene>
<dbReference type="Gene3D" id="2.40.50.140">
    <property type="entry name" value="Nucleic acid-binding proteins"/>
    <property type="match status" value="2"/>
</dbReference>
<dbReference type="InterPro" id="IPR003029">
    <property type="entry name" value="S1_domain"/>
</dbReference>
<evidence type="ECO:0000256" key="3">
    <source>
        <dbReference type="ARBA" id="ARBA00022490"/>
    </source>
</evidence>
<evidence type="ECO:0000256" key="4">
    <source>
        <dbReference type="ARBA" id="ARBA00022722"/>
    </source>
</evidence>
<keyword evidence="4 8" id="KW-0540">Nuclease</keyword>
<keyword evidence="3 8" id="KW-0963">Cytoplasm</keyword>
<dbReference type="PANTHER" id="PTHR23355:SF9">
    <property type="entry name" value="DIS3-LIKE EXONUCLEASE 2"/>
    <property type="match status" value="1"/>
</dbReference>
<comment type="subcellular location">
    <subcellularLocation>
        <location evidence="2 8">Cytoplasm</location>
    </subcellularLocation>
</comment>
<comment type="caution">
    <text evidence="10">The sequence shown here is derived from an EMBL/GenBank/DDBJ whole genome shotgun (WGS) entry which is preliminary data.</text>
</comment>
<evidence type="ECO:0000256" key="6">
    <source>
        <dbReference type="ARBA" id="ARBA00022839"/>
    </source>
</evidence>
<dbReference type="InterPro" id="IPR004476">
    <property type="entry name" value="RNase_II/RNase_R"/>
</dbReference>
<keyword evidence="11" id="KW-1185">Reference proteome</keyword>
<keyword evidence="6 8" id="KW-0269">Exonuclease</keyword>
<evidence type="ECO:0000256" key="8">
    <source>
        <dbReference type="HAMAP-Rule" id="MF_01895"/>
    </source>
</evidence>
<dbReference type="PROSITE" id="PS50126">
    <property type="entry name" value="S1"/>
    <property type="match status" value="1"/>
</dbReference>
<comment type="function">
    <text evidence="8">3'-5' exoribonuclease that releases 5'-nucleoside monophosphates and is involved in maturation of structured RNAs.</text>
</comment>
<dbReference type="PANTHER" id="PTHR23355">
    <property type="entry name" value="RIBONUCLEASE"/>
    <property type="match status" value="1"/>
</dbReference>
<dbReference type="HAMAP" id="MF_01895">
    <property type="entry name" value="RNase_R"/>
    <property type="match status" value="1"/>
</dbReference>
<dbReference type="NCBIfam" id="TIGR02063">
    <property type="entry name" value="RNase_R"/>
    <property type="match status" value="1"/>
</dbReference>
<dbReference type="Pfam" id="PF00773">
    <property type="entry name" value="RNB"/>
    <property type="match status" value="1"/>
</dbReference>
<dbReference type="EC" id="3.1.13.1" evidence="8"/>
<evidence type="ECO:0000313" key="11">
    <source>
        <dbReference type="Proteomes" id="UP001344817"/>
    </source>
</evidence>
<comment type="catalytic activity">
    <reaction evidence="1 8">
        <text>Exonucleolytic cleavage in the 3'- to 5'-direction to yield nucleoside 5'-phosphates.</text>
        <dbReference type="EC" id="3.1.13.1"/>
    </reaction>
</comment>
<dbReference type="NCBIfam" id="TIGR00358">
    <property type="entry name" value="3_prime_RNase"/>
    <property type="match status" value="1"/>
</dbReference>
<evidence type="ECO:0000313" key="10">
    <source>
        <dbReference type="EMBL" id="MEE3928020.1"/>
    </source>
</evidence>
<evidence type="ECO:0000259" key="9">
    <source>
        <dbReference type="PROSITE" id="PS50126"/>
    </source>
</evidence>
<dbReference type="InterPro" id="IPR011805">
    <property type="entry name" value="RNase_R"/>
</dbReference>
<dbReference type="SUPFAM" id="SSF50249">
    <property type="entry name" value="Nucleic acid-binding proteins"/>
    <property type="match status" value="4"/>
</dbReference>
<name>A0ABU7MKF8_9BACT</name>
<organism evidence="10 11">
    <name type="scientific">Mycoplasmopsis ciconiae</name>
    <dbReference type="NCBI Taxonomy" id="561067"/>
    <lineage>
        <taxon>Bacteria</taxon>
        <taxon>Bacillati</taxon>
        <taxon>Mycoplasmatota</taxon>
        <taxon>Mycoplasmoidales</taxon>
        <taxon>Metamycoplasmataceae</taxon>
        <taxon>Mycoplasmopsis</taxon>
    </lineage>
</organism>
<comment type="similarity">
    <text evidence="8">Belongs to the RNR ribonuclease family. RNase R subfamily.</text>
</comment>
<dbReference type="RefSeq" id="WP_330500435.1">
    <property type="nucleotide sequence ID" value="NZ_JAZDWZ010000001.1"/>
</dbReference>
<keyword evidence="7 8" id="KW-0694">RNA-binding</keyword>
<dbReference type="Pfam" id="PF08206">
    <property type="entry name" value="OB_RNB"/>
    <property type="match status" value="1"/>
</dbReference>
<keyword evidence="5 8" id="KW-0378">Hydrolase</keyword>
<dbReference type="InterPro" id="IPR001900">
    <property type="entry name" value="RNase_II/R"/>
</dbReference>
<reference evidence="10" key="1">
    <citation type="submission" date="2024-01" db="EMBL/GenBank/DDBJ databases">
        <title>Genome sequence of Mycoplasma ciconiae type strain DSM 25251.</title>
        <authorList>
            <person name="Spergser J."/>
        </authorList>
    </citation>
    <scope>NUCLEOTIDE SEQUENCE [LARGE SCALE GENOMIC DNA]</scope>
    <source>
        <strain evidence="10">DSM 25251</strain>
    </source>
</reference>
<dbReference type="Proteomes" id="UP001344817">
    <property type="component" value="Unassembled WGS sequence"/>
</dbReference>
<evidence type="ECO:0000256" key="7">
    <source>
        <dbReference type="ARBA" id="ARBA00022884"/>
    </source>
</evidence>
<dbReference type="Pfam" id="PF00575">
    <property type="entry name" value="S1"/>
    <property type="match status" value="1"/>
</dbReference>
<evidence type="ECO:0000256" key="5">
    <source>
        <dbReference type="ARBA" id="ARBA00022801"/>
    </source>
</evidence>
<dbReference type="SMART" id="SM00955">
    <property type="entry name" value="RNB"/>
    <property type="match status" value="1"/>
</dbReference>
<dbReference type="InterPro" id="IPR012340">
    <property type="entry name" value="NA-bd_OB-fold"/>
</dbReference>
<dbReference type="EMBL" id="JAZDWZ010000001">
    <property type="protein sequence ID" value="MEE3928020.1"/>
    <property type="molecule type" value="Genomic_DNA"/>
</dbReference>
<dbReference type="InterPro" id="IPR013223">
    <property type="entry name" value="RNase_B_OB_dom"/>
</dbReference>